<gene>
    <name evidence="3" type="ORF">D5H78_15385</name>
</gene>
<accession>A0A3A3YXD2</accession>
<dbReference type="CDD" id="cd03134">
    <property type="entry name" value="GATase1_PfpI_like"/>
    <property type="match status" value="1"/>
</dbReference>
<evidence type="ECO:0000313" key="4">
    <source>
        <dbReference type="Proteomes" id="UP000265614"/>
    </source>
</evidence>
<reference evidence="3 4" key="1">
    <citation type="submission" date="2018-09" db="EMBL/GenBank/DDBJ databases">
        <title>YIM 75000 draft genome.</title>
        <authorList>
            <person name="Tang S."/>
            <person name="Feng Y."/>
        </authorList>
    </citation>
    <scope>NUCLEOTIDE SEQUENCE [LARGE SCALE GENOMIC DNA]</scope>
    <source>
        <strain evidence="3 4">YIM 75000</strain>
    </source>
</reference>
<dbReference type="Gene3D" id="3.40.50.880">
    <property type="match status" value="1"/>
</dbReference>
<comment type="caution">
    <text evidence="3">The sequence shown here is derived from an EMBL/GenBank/DDBJ whole genome shotgun (WGS) entry which is preliminary data.</text>
</comment>
<dbReference type="PANTHER" id="PTHR42733">
    <property type="entry name" value="DJ-1 PROTEIN"/>
    <property type="match status" value="1"/>
</dbReference>
<dbReference type="PANTHER" id="PTHR42733:SF12">
    <property type="entry name" value="PROTEINASE"/>
    <property type="match status" value="1"/>
</dbReference>
<dbReference type="InterPro" id="IPR006286">
    <property type="entry name" value="C56_PfpI-like"/>
</dbReference>
<sequence>MRRYAADPSRERGAPPVATLQGKTVAFLVAAEGIEQVELTEPWAAVEKAGGTPRLVAPEAGEVQAFDHLDKADTFPVDVAVADARVEDFDALVLPGGVANPDALRTDAAAVAFAKGFFDAGKPVAAICHAPWTLVEADVLRGRRLTSWPSLRTDITNAGGTWVDEQVVVDESGASTLITSRNPGDLDAFGQALVERVGAA</sequence>
<evidence type="ECO:0000313" key="3">
    <source>
        <dbReference type="EMBL" id="RJK93723.1"/>
    </source>
</evidence>
<keyword evidence="4" id="KW-1185">Reference proteome</keyword>
<feature type="domain" description="DJ-1/PfpI" evidence="2">
    <location>
        <begin position="23"/>
        <end position="195"/>
    </location>
</feature>
<dbReference type="GO" id="GO:0016740">
    <property type="term" value="F:transferase activity"/>
    <property type="evidence" value="ECO:0007669"/>
    <property type="project" value="UniProtKB-KW"/>
</dbReference>
<proteinExistence type="inferred from homology"/>
<dbReference type="Pfam" id="PF01965">
    <property type="entry name" value="DJ-1_PfpI"/>
    <property type="match status" value="1"/>
</dbReference>
<dbReference type="AlphaFoldDB" id="A0A3A3YXD2"/>
<keyword evidence="3" id="KW-0315">Glutamine amidotransferase</keyword>
<dbReference type="NCBIfam" id="TIGR01382">
    <property type="entry name" value="PfpI"/>
    <property type="match status" value="1"/>
</dbReference>
<name>A0A3A3YXD2_9ACTN</name>
<organism evidence="3 4">
    <name type="scientific">Vallicoccus soli</name>
    <dbReference type="NCBI Taxonomy" id="2339232"/>
    <lineage>
        <taxon>Bacteria</taxon>
        <taxon>Bacillati</taxon>
        <taxon>Actinomycetota</taxon>
        <taxon>Actinomycetes</taxon>
        <taxon>Motilibacterales</taxon>
        <taxon>Vallicoccaceae</taxon>
        <taxon>Vallicoccus</taxon>
    </lineage>
</organism>
<dbReference type="InterPro" id="IPR029062">
    <property type="entry name" value="Class_I_gatase-like"/>
</dbReference>
<dbReference type="EMBL" id="QZEZ01000008">
    <property type="protein sequence ID" value="RJK93723.1"/>
    <property type="molecule type" value="Genomic_DNA"/>
</dbReference>
<dbReference type="PROSITE" id="PS51276">
    <property type="entry name" value="PEPTIDASE_C56_PFPI"/>
    <property type="match status" value="1"/>
</dbReference>
<keyword evidence="3" id="KW-0808">Transferase</keyword>
<comment type="similarity">
    <text evidence="1">Belongs to the peptidase C56 family.</text>
</comment>
<dbReference type="InterPro" id="IPR002818">
    <property type="entry name" value="DJ-1/PfpI"/>
</dbReference>
<dbReference type="OrthoDB" id="9792284at2"/>
<protein>
    <submittedName>
        <fullName evidence="3">Type 1 glutamine amidotransferase</fullName>
    </submittedName>
</protein>
<dbReference type="Proteomes" id="UP000265614">
    <property type="component" value="Unassembled WGS sequence"/>
</dbReference>
<evidence type="ECO:0000259" key="2">
    <source>
        <dbReference type="Pfam" id="PF01965"/>
    </source>
</evidence>
<dbReference type="SUPFAM" id="SSF52317">
    <property type="entry name" value="Class I glutamine amidotransferase-like"/>
    <property type="match status" value="1"/>
</dbReference>
<evidence type="ECO:0000256" key="1">
    <source>
        <dbReference type="ARBA" id="ARBA00008542"/>
    </source>
</evidence>